<feature type="region of interest" description="Disordered" evidence="1">
    <location>
        <begin position="97"/>
        <end position="135"/>
    </location>
</feature>
<evidence type="ECO:0000313" key="3">
    <source>
        <dbReference type="Proteomes" id="UP000182658"/>
    </source>
</evidence>
<sequence length="135" mass="15629">MGSGRLARNIEDALRAHDGNSERHYGCLHCRTDYSVQASPDRVVLRVWQDLGPEGPPRNPAWEFYDNCLRRDLVDSKKPGSVRRLYNRGDCEAQKFLGSEIHETSRRQHAARDPRDSAGKRSWSMWRNAGRRQRP</sequence>
<dbReference type="EMBL" id="KV875095">
    <property type="protein sequence ID" value="OIW32119.1"/>
    <property type="molecule type" value="Genomic_DNA"/>
</dbReference>
<name>A0A1J7IWP2_9PEZI</name>
<organism evidence="2 3">
    <name type="scientific">Coniochaeta ligniaria NRRL 30616</name>
    <dbReference type="NCBI Taxonomy" id="1408157"/>
    <lineage>
        <taxon>Eukaryota</taxon>
        <taxon>Fungi</taxon>
        <taxon>Dikarya</taxon>
        <taxon>Ascomycota</taxon>
        <taxon>Pezizomycotina</taxon>
        <taxon>Sordariomycetes</taxon>
        <taxon>Sordariomycetidae</taxon>
        <taxon>Coniochaetales</taxon>
        <taxon>Coniochaetaceae</taxon>
        <taxon>Coniochaeta</taxon>
    </lineage>
</organism>
<dbReference type="STRING" id="1408157.A0A1J7IWP2"/>
<dbReference type="AlphaFoldDB" id="A0A1J7IWP2"/>
<feature type="compositionally biased region" description="Basic and acidic residues" evidence="1">
    <location>
        <begin position="100"/>
        <end position="119"/>
    </location>
</feature>
<reference evidence="2 3" key="1">
    <citation type="submission" date="2016-10" db="EMBL/GenBank/DDBJ databases">
        <title>Draft genome sequence of Coniochaeta ligniaria NRRL30616, a lignocellulolytic fungus for bioabatement of inhibitors in plant biomass hydrolysates.</title>
        <authorList>
            <consortium name="DOE Joint Genome Institute"/>
            <person name="Jimenez D.J."/>
            <person name="Hector R.E."/>
            <person name="Riley R."/>
            <person name="Sun H."/>
            <person name="Grigoriev I.V."/>
            <person name="Van Elsas J.D."/>
            <person name="Nichols N.N."/>
        </authorList>
    </citation>
    <scope>NUCLEOTIDE SEQUENCE [LARGE SCALE GENOMIC DNA]</scope>
    <source>
        <strain evidence="2 3">NRRL 30616</strain>
    </source>
</reference>
<keyword evidence="3" id="KW-1185">Reference proteome</keyword>
<protein>
    <submittedName>
        <fullName evidence="2">Uncharacterized protein</fullName>
    </submittedName>
</protein>
<accession>A0A1J7IWP2</accession>
<evidence type="ECO:0000256" key="1">
    <source>
        <dbReference type="SAM" id="MobiDB-lite"/>
    </source>
</evidence>
<proteinExistence type="predicted"/>
<dbReference type="InParanoid" id="A0A1J7IWP2"/>
<dbReference type="OrthoDB" id="3766406at2759"/>
<gene>
    <name evidence="2" type="ORF">CONLIGDRAFT_253236</name>
</gene>
<evidence type="ECO:0000313" key="2">
    <source>
        <dbReference type="EMBL" id="OIW32119.1"/>
    </source>
</evidence>
<dbReference type="Proteomes" id="UP000182658">
    <property type="component" value="Unassembled WGS sequence"/>
</dbReference>